<comment type="caution">
    <text evidence="2">The sequence shown here is derived from an EMBL/GenBank/DDBJ whole genome shotgun (WGS) entry which is preliminary data.</text>
</comment>
<reference evidence="2" key="1">
    <citation type="submission" date="2020-03" db="EMBL/GenBank/DDBJ databases">
        <title>Hybrid Assembly of Korean Phytophthora infestans isolates.</title>
        <authorList>
            <person name="Prokchorchik M."/>
            <person name="Lee Y."/>
            <person name="Seo J."/>
            <person name="Cho J.-H."/>
            <person name="Park Y.-E."/>
            <person name="Jang D.-C."/>
            <person name="Im J.-S."/>
            <person name="Choi J.-G."/>
            <person name="Park H.-J."/>
            <person name="Lee G.-B."/>
            <person name="Lee Y.-G."/>
            <person name="Hong S.-Y."/>
            <person name="Cho K."/>
            <person name="Sohn K.H."/>
        </authorList>
    </citation>
    <scope>NUCLEOTIDE SEQUENCE</scope>
    <source>
        <strain evidence="2">KR_2_A2</strain>
    </source>
</reference>
<organism evidence="2 3">
    <name type="scientific">Phytophthora infestans</name>
    <name type="common">Potato late blight agent</name>
    <name type="synonym">Botrytis infestans</name>
    <dbReference type="NCBI Taxonomy" id="4787"/>
    <lineage>
        <taxon>Eukaryota</taxon>
        <taxon>Sar</taxon>
        <taxon>Stramenopiles</taxon>
        <taxon>Oomycota</taxon>
        <taxon>Peronosporomycetes</taxon>
        <taxon>Peronosporales</taxon>
        <taxon>Peronosporaceae</taxon>
        <taxon>Phytophthora</taxon>
    </lineage>
</organism>
<accession>A0A8S9UYQ3</accession>
<feature type="compositionally biased region" description="Polar residues" evidence="1">
    <location>
        <begin position="233"/>
        <end position="246"/>
    </location>
</feature>
<dbReference type="EMBL" id="JAACNO010000644">
    <property type="protein sequence ID" value="KAF4146215.1"/>
    <property type="molecule type" value="Genomic_DNA"/>
</dbReference>
<name>A0A8S9UYQ3_PHYIN</name>
<feature type="region of interest" description="Disordered" evidence="1">
    <location>
        <begin position="350"/>
        <end position="399"/>
    </location>
</feature>
<evidence type="ECO:0008006" key="4">
    <source>
        <dbReference type="Google" id="ProtNLM"/>
    </source>
</evidence>
<feature type="compositionally biased region" description="Basic and acidic residues" evidence="1">
    <location>
        <begin position="219"/>
        <end position="232"/>
    </location>
</feature>
<dbReference type="AlphaFoldDB" id="A0A8S9UYQ3"/>
<evidence type="ECO:0000313" key="2">
    <source>
        <dbReference type="EMBL" id="KAF4146215.1"/>
    </source>
</evidence>
<feature type="region of interest" description="Disordered" evidence="1">
    <location>
        <begin position="219"/>
        <end position="266"/>
    </location>
</feature>
<evidence type="ECO:0000313" key="3">
    <source>
        <dbReference type="Proteomes" id="UP000704712"/>
    </source>
</evidence>
<proteinExistence type="predicted"/>
<protein>
    <recommendedName>
        <fullName evidence="4">SWIM-type domain-containing protein</fullName>
    </recommendedName>
</protein>
<evidence type="ECO:0000256" key="1">
    <source>
        <dbReference type="SAM" id="MobiDB-lite"/>
    </source>
</evidence>
<feature type="compositionally biased region" description="Polar residues" evidence="1">
    <location>
        <begin position="367"/>
        <end position="376"/>
    </location>
</feature>
<dbReference type="Proteomes" id="UP000704712">
    <property type="component" value="Unassembled WGS sequence"/>
</dbReference>
<sequence>MWSQNINRIGVYINSEYDREMNLLLNTVSRHAVDLVKLQYEFALLSSTSYRYYPLGPYVMMQYTPSNDTSSTDEDLPDEYMINPDNWTCSCIFRVTRLLPCRQIIFYRKAIGCDHIVPESIIHPRWLVKNYRKMKQIPVPDDAVDPYEERQMPTLPTARAKTHNEKFKELFAVGKHIADVGCEWGTSAHITLMAAEQKFLQCVKAGHCPEVIMPGERIRSLPDRDETLERRTVNSTRDVSYESTPSEAGIPSESGVSTEPGAPEETGVQPVLVVQSQTDCCQDEDLPTELGERLDGEGNSHLSPSSIALYSLMDELDSSSLHQGYSSNIGAVSDAAVQSENVPDTLYQSENVQVIQTGPRDSRDNSSTHLSENEMGSSARPEWTINKTSSRAGRVKGTHSLRKMAKTQALRQTSRFVAAVAAGNAPSLAVLLDAIKEGVTYKHAPSLRALSVLQQIKRAKITVFEKRKKQPTPTDSVMNVLPIGRLATCDTQVAHFQNRWFSDYISRISQHDVTVMTAGWCMKSIR</sequence>
<gene>
    <name evidence="2" type="ORF">GN958_ATG04690</name>
</gene>